<evidence type="ECO:0000256" key="1">
    <source>
        <dbReference type="SAM" id="MobiDB-lite"/>
    </source>
</evidence>
<organism evidence="3 4">
    <name type="scientific">Crucibulum laeve</name>
    <dbReference type="NCBI Taxonomy" id="68775"/>
    <lineage>
        <taxon>Eukaryota</taxon>
        <taxon>Fungi</taxon>
        <taxon>Dikarya</taxon>
        <taxon>Basidiomycota</taxon>
        <taxon>Agaricomycotina</taxon>
        <taxon>Agaricomycetes</taxon>
        <taxon>Agaricomycetidae</taxon>
        <taxon>Agaricales</taxon>
        <taxon>Agaricineae</taxon>
        <taxon>Nidulariaceae</taxon>
        <taxon>Crucibulum</taxon>
    </lineage>
</organism>
<evidence type="ECO:0000259" key="2">
    <source>
        <dbReference type="Pfam" id="PF00561"/>
    </source>
</evidence>
<dbReference type="PANTHER" id="PTHR43798:SF33">
    <property type="entry name" value="HYDROLASE, PUTATIVE (AFU_ORTHOLOGUE AFUA_2G14860)-RELATED"/>
    <property type="match status" value="1"/>
</dbReference>
<dbReference type="EMBL" id="ML213594">
    <property type="protein sequence ID" value="TFK41446.1"/>
    <property type="molecule type" value="Genomic_DNA"/>
</dbReference>
<keyword evidence="4" id="KW-1185">Reference proteome</keyword>
<evidence type="ECO:0000313" key="4">
    <source>
        <dbReference type="Proteomes" id="UP000308652"/>
    </source>
</evidence>
<keyword evidence="3" id="KW-0378">Hydrolase</keyword>
<dbReference type="GO" id="GO:0016787">
    <property type="term" value="F:hydrolase activity"/>
    <property type="evidence" value="ECO:0007669"/>
    <property type="project" value="UniProtKB-KW"/>
</dbReference>
<protein>
    <submittedName>
        <fullName evidence="3">Alpha/Beta hydrolase protein</fullName>
    </submittedName>
</protein>
<dbReference type="SUPFAM" id="SSF53474">
    <property type="entry name" value="alpha/beta-Hydrolases"/>
    <property type="match status" value="1"/>
</dbReference>
<dbReference type="PANTHER" id="PTHR43798">
    <property type="entry name" value="MONOACYLGLYCEROL LIPASE"/>
    <property type="match status" value="1"/>
</dbReference>
<dbReference type="InterPro" id="IPR000073">
    <property type="entry name" value="AB_hydrolase_1"/>
</dbReference>
<evidence type="ECO:0000313" key="3">
    <source>
        <dbReference type="EMBL" id="TFK41446.1"/>
    </source>
</evidence>
<dbReference type="Gene3D" id="3.40.50.1820">
    <property type="entry name" value="alpha/beta hydrolase"/>
    <property type="match status" value="1"/>
</dbReference>
<feature type="region of interest" description="Disordered" evidence="1">
    <location>
        <begin position="308"/>
        <end position="349"/>
    </location>
</feature>
<dbReference type="InterPro" id="IPR029058">
    <property type="entry name" value="AB_hydrolase_fold"/>
</dbReference>
<dbReference type="OrthoDB" id="19657at2759"/>
<dbReference type="InterPro" id="IPR050266">
    <property type="entry name" value="AB_hydrolase_sf"/>
</dbReference>
<reference evidence="3 4" key="1">
    <citation type="journal article" date="2019" name="Nat. Ecol. Evol.">
        <title>Megaphylogeny resolves global patterns of mushroom evolution.</title>
        <authorList>
            <person name="Varga T."/>
            <person name="Krizsan K."/>
            <person name="Foldi C."/>
            <person name="Dima B."/>
            <person name="Sanchez-Garcia M."/>
            <person name="Sanchez-Ramirez S."/>
            <person name="Szollosi G.J."/>
            <person name="Szarkandi J.G."/>
            <person name="Papp V."/>
            <person name="Albert L."/>
            <person name="Andreopoulos W."/>
            <person name="Angelini C."/>
            <person name="Antonin V."/>
            <person name="Barry K.W."/>
            <person name="Bougher N.L."/>
            <person name="Buchanan P."/>
            <person name="Buyck B."/>
            <person name="Bense V."/>
            <person name="Catcheside P."/>
            <person name="Chovatia M."/>
            <person name="Cooper J."/>
            <person name="Damon W."/>
            <person name="Desjardin D."/>
            <person name="Finy P."/>
            <person name="Geml J."/>
            <person name="Haridas S."/>
            <person name="Hughes K."/>
            <person name="Justo A."/>
            <person name="Karasinski D."/>
            <person name="Kautmanova I."/>
            <person name="Kiss B."/>
            <person name="Kocsube S."/>
            <person name="Kotiranta H."/>
            <person name="LaButti K.M."/>
            <person name="Lechner B.E."/>
            <person name="Liimatainen K."/>
            <person name="Lipzen A."/>
            <person name="Lukacs Z."/>
            <person name="Mihaltcheva S."/>
            <person name="Morgado L.N."/>
            <person name="Niskanen T."/>
            <person name="Noordeloos M.E."/>
            <person name="Ohm R.A."/>
            <person name="Ortiz-Santana B."/>
            <person name="Ovrebo C."/>
            <person name="Racz N."/>
            <person name="Riley R."/>
            <person name="Savchenko A."/>
            <person name="Shiryaev A."/>
            <person name="Soop K."/>
            <person name="Spirin V."/>
            <person name="Szebenyi C."/>
            <person name="Tomsovsky M."/>
            <person name="Tulloss R.E."/>
            <person name="Uehling J."/>
            <person name="Grigoriev I.V."/>
            <person name="Vagvolgyi C."/>
            <person name="Papp T."/>
            <person name="Martin F.M."/>
            <person name="Miettinen O."/>
            <person name="Hibbett D.S."/>
            <person name="Nagy L.G."/>
        </authorList>
    </citation>
    <scope>NUCLEOTIDE SEQUENCE [LARGE SCALE GENOMIC DNA]</scope>
    <source>
        <strain evidence="3 4">CBS 166.37</strain>
    </source>
</reference>
<dbReference type="Proteomes" id="UP000308652">
    <property type="component" value="Unassembled WGS sequence"/>
</dbReference>
<accession>A0A5C3MAE7</accession>
<dbReference type="STRING" id="68775.A0A5C3MAE7"/>
<name>A0A5C3MAE7_9AGAR</name>
<feature type="domain" description="AB hydrolase-1" evidence="2">
    <location>
        <begin position="35"/>
        <end position="268"/>
    </location>
</feature>
<proteinExistence type="predicted"/>
<feature type="compositionally biased region" description="Basic and acidic residues" evidence="1">
    <location>
        <begin position="323"/>
        <end position="337"/>
    </location>
</feature>
<dbReference type="AlphaFoldDB" id="A0A5C3MAE7"/>
<sequence length="349" mass="38192">MSYVSITSSTGPLDVHYSIATPTSPKAKSIVSHLPSVLFLHSGYIAQEIFEAQFADPELRRFNLIAVDMRAFGETRGLIGEGRYTPTESAEDVYLFMEALKLPPCHIFGLSIGSTIALELAAAHPNQVRSLTLCSPLTPTEPEHVIAGRLEIHECWVKGAPHNVEEDPEAEIDQELVSDVVLGVTQLLFNNESNELISALVNNAVTQALHNWSGTPDKIKESYRSAISWFIDRAAIPESALKKIQGPVSIIHCSEDLGYPLENAMNLAEQLRSAGASSVEFHQVPGPHYGNVTSAALINPILRDTVLSCENSTTPPPSPVPTNKEKMITPFSEKLDKYGYNPQDDYDSE</sequence>
<dbReference type="Pfam" id="PF00561">
    <property type="entry name" value="Abhydrolase_1"/>
    <property type="match status" value="1"/>
</dbReference>
<dbReference type="GO" id="GO:0016020">
    <property type="term" value="C:membrane"/>
    <property type="evidence" value="ECO:0007669"/>
    <property type="project" value="TreeGrafter"/>
</dbReference>
<gene>
    <name evidence="3" type="ORF">BDQ12DRAFT_678000</name>
</gene>